<evidence type="ECO:0000313" key="2">
    <source>
        <dbReference type="EMBL" id="GJT26272.1"/>
    </source>
</evidence>
<feature type="compositionally biased region" description="Basic and acidic residues" evidence="1">
    <location>
        <begin position="224"/>
        <end position="237"/>
    </location>
</feature>
<dbReference type="EMBL" id="BQNB010014278">
    <property type="protein sequence ID" value="GJT26272.1"/>
    <property type="molecule type" value="Genomic_DNA"/>
</dbReference>
<feature type="region of interest" description="Disordered" evidence="1">
    <location>
        <begin position="256"/>
        <end position="275"/>
    </location>
</feature>
<keyword evidence="3" id="KW-1185">Reference proteome</keyword>
<reference evidence="2" key="2">
    <citation type="submission" date="2022-01" db="EMBL/GenBank/DDBJ databases">
        <authorList>
            <person name="Yamashiro T."/>
            <person name="Shiraishi A."/>
            <person name="Satake H."/>
            <person name="Nakayama K."/>
        </authorList>
    </citation>
    <scope>NUCLEOTIDE SEQUENCE</scope>
</reference>
<comment type="caution">
    <text evidence="2">The sequence shown here is derived from an EMBL/GenBank/DDBJ whole genome shotgun (WGS) entry which is preliminary data.</text>
</comment>
<reference evidence="2" key="1">
    <citation type="journal article" date="2022" name="Int. J. Mol. Sci.">
        <title>Draft Genome of Tanacetum Coccineum: Genomic Comparison of Closely Related Tanacetum-Family Plants.</title>
        <authorList>
            <person name="Yamashiro T."/>
            <person name="Shiraishi A."/>
            <person name="Nakayama K."/>
            <person name="Satake H."/>
        </authorList>
    </citation>
    <scope>NUCLEOTIDE SEQUENCE</scope>
</reference>
<protein>
    <submittedName>
        <fullName evidence="2">Uncharacterized protein</fullName>
    </submittedName>
</protein>
<evidence type="ECO:0000256" key="1">
    <source>
        <dbReference type="SAM" id="MobiDB-lite"/>
    </source>
</evidence>
<accession>A0ABQ5CIA4</accession>
<gene>
    <name evidence="2" type="ORF">Tco_0906547</name>
</gene>
<feature type="compositionally biased region" description="Polar residues" evidence="1">
    <location>
        <begin position="211"/>
        <end position="223"/>
    </location>
</feature>
<feature type="compositionally biased region" description="Basic and acidic residues" evidence="1">
    <location>
        <begin position="264"/>
        <end position="273"/>
    </location>
</feature>
<sequence>MQACTIDRIMFSQLLDILVAKVKYNIWALFICIPGLDIDSGGLKLIESDADVHALYDLDEKHVKVDMFVAHSPQNLAVYYHKNLCLDGSDKEAEEEAKSMYLRSPPLKSRPFRNDMKGNVLFTDMYCAEDEGFEMTMSVSKNDASKYVEYTESITDGRNEGRNEGMNQGMNDGMNEGMNQADDIAISKKRKVVSRGNGISIKENDGHNVVLTDSESDYSNHSYKNSESDSDQSDKSFDYLSNGENEVIKLRKRMRQSKVNGTKVPDEVPRDEGTFAQGQDTTVDVDRFGEVDDTCVGLTPLIREHEKFTKALLWKLKGNRVGITDPFAILEDSKEKYPIYDDLTHRKLKKPKLGEKFPTVDKFKEYLTYYALANGFSLYFERSNKEKIVAKCGQRKEVIKDPSQGKQKAFKKYPFNNP</sequence>
<organism evidence="2 3">
    <name type="scientific">Tanacetum coccineum</name>
    <dbReference type="NCBI Taxonomy" id="301880"/>
    <lineage>
        <taxon>Eukaryota</taxon>
        <taxon>Viridiplantae</taxon>
        <taxon>Streptophyta</taxon>
        <taxon>Embryophyta</taxon>
        <taxon>Tracheophyta</taxon>
        <taxon>Spermatophyta</taxon>
        <taxon>Magnoliopsida</taxon>
        <taxon>eudicotyledons</taxon>
        <taxon>Gunneridae</taxon>
        <taxon>Pentapetalae</taxon>
        <taxon>asterids</taxon>
        <taxon>campanulids</taxon>
        <taxon>Asterales</taxon>
        <taxon>Asteraceae</taxon>
        <taxon>Asteroideae</taxon>
        <taxon>Anthemideae</taxon>
        <taxon>Anthemidinae</taxon>
        <taxon>Tanacetum</taxon>
    </lineage>
</organism>
<name>A0ABQ5CIA4_9ASTR</name>
<evidence type="ECO:0000313" key="3">
    <source>
        <dbReference type="Proteomes" id="UP001151760"/>
    </source>
</evidence>
<dbReference type="Proteomes" id="UP001151760">
    <property type="component" value="Unassembled WGS sequence"/>
</dbReference>
<proteinExistence type="predicted"/>
<feature type="region of interest" description="Disordered" evidence="1">
    <location>
        <begin position="197"/>
        <end position="239"/>
    </location>
</feature>